<name>A0ABP9QWG8_9PSEU</name>
<comment type="similarity">
    <text evidence="1">Belongs to the CutA family.</text>
</comment>
<comment type="caution">
    <text evidence="2">The sequence shown here is derived from an EMBL/GenBank/DDBJ whole genome shotgun (WGS) entry which is preliminary data.</text>
</comment>
<accession>A0ABP9QWG8</accession>
<gene>
    <name evidence="2" type="ORF">GCM10023321_62500</name>
</gene>
<sequence length="112" mass="12086">MTAEHVVVTSTTDSEEVARALAAGAIEARLGACAQVVGPVTSVFRWEGEIQTEREWRVEIKTSADRVGALVEHVAAGHNYDLPEIIATPITGGSAEYLSWLVEETRVVAPRQ</sequence>
<organism evidence="2 3">
    <name type="scientific">Pseudonocardia eucalypti</name>
    <dbReference type="NCBI Taxonomy" id="648755"/>
    <lineage>
        <taxon>Bacteria</taxon>
        <taxon>Bacillati</taxon>
        <taxon>Actinomycetota</taxon>
        <taxon>Actinomycetes</taxon>
        <taxon>Pseudonocardiales</taxon>
        <taxon>Pseudonocardiaceae</taxon>
        <taxon>Pseudonocardia</taxon>
    </lineage>
</organism>
<evidence type="ECO:0000256" key="1">
    <source>
        <dbReference type="ARBA" id="ARBA00010169"/>
    </source>
</evidence>
<dbReference type="Proteomes" id="UP001428817">
    <property type="component" value="Unassembled WGS sequence"/>
</dbReference>
<dbReference type="RefSeq" id="WP_185065421.1">
    <property type="nucleotide sequence ID" value="NZ_BAABJP010000039.1"/>
</dbReference>
<dbReference type="InterPro" id="IPR004323">
    <property type="entry name" value="Ion_tolerance_CutA"/>
</dbReference>
<dbReference type="SUPFAM" id="SSF54913">
    <property type="entry name" value="GlnB-like"/>
    <property type="match status" value="1"/>
</dbReference>
<dbReference type="EMBL" id="BAABJP010000039">
    <property type="protein sequence ID" value="GAA5168446.1"/>
    <property type="molecule type" value="Genomic_DNA"/>
</dbReference>
<keyword evidence="3" id="KW-1185">Reference proteome</keyword>
<dbReference type="InterPro" id="IPR015867">
    <property type="entry name" value="N-reg_PII/ATP_PRibTrfase_C"/>
</dbReference>
<dbReference type="Pfam" id="PF03091">
    <property type="entry name" value="CutA1"/>
    <property type="match status" value="1"/>
</dbReference>
<dbReference type="Gene3D" id="3.30.70.120">
    <property type="match status" value="1"/>
</dbReference>
<dbReference type="PANTHER" id="PTHR23419">
    <property type="entry name" value="DIVALENT CATION TOLERANCE CUTA-RELATED"/>
    <property type="match status" value="1"/>
</dbReference>
<reference evidence="3" key="1">
    <citation type="journal article" date="2019" name="Int. J. Syst. Evol. Microbiol.">
        <title>The Global Catalogue of Microorganisms (GCM) 10K type strain sequencing project: providing services to taxonomists for standard genome sequencing and annotation.</title>
        <authorList>
            <consortium name="The Broad Institute Genomics Platform"/>
            <consortium name="The Broad Institute Genome Sequencing Center for Infectious Disease"/>
            <person name="Wu L."/>
            <person name="Ma J."/>
        </authorList>
    </citation>
    <scope>NUCLEOTIDE SEQUENCE [LARGE SCALE GENOMIC DNA]</scope>
    <source>
        <strain evidence="3">JCM 18303</strain>
    </source>
</reference>
<evidence type="ECO:0000313" key="3">
    <source>
        <dbReference type="Proteomes" id="UP001428817"/>
    </source>
</evidence>
<evidence type="ECO:0000313" key="2">
    <source>
        <dbReference type="EMBL" id="GAA5168446.1"/>
    </source>
</evidence>
<dbReference type="InterPro" id="IPR011322">
    <property type="entry name" value="N-reg_PII-like_a/b"/>
</dbReference>
<proteinExistence type="inferred from homology"/>
<protein>
    <submittedName>
        <fullName evidence="2">Divalent-cation tolerance protein CutA</fullName>
    </submittedName>
</protein>
<dbReference type="PANTHER" id="PTHR23419:SF8">
    <property type="entry name" value="FI09726P"/>
    <property type="match status" value="1"/>
</dbReference>